<dbReference type="AlphaFoldDB" id="A0A7W6FQG7"/>
<dbReference type="Gene3D" id="3.40.800.10">
    <property type="entry name" value="Ureohydrolase domain"/>
    <property type="match status" value="1"/>
</dbReference>
<dbReference type="RefSeq" id="WP_188071567.1">
    <property type="nucleotide sequence ID" value="NZ_BSPS01000004.1"/>
</dbReference>
<organism evidence="6 7">
    <name type="scientific">Sphingobium jiangsuense</name>
    <dbReference type="NCBI Taxonomy" id="870476"/>
    <lineage>
        <taxon>Bacteria</taxon>
        <taxon>Pseudomonadati</taxon>
        <taxon>Pseudomonadota</taxon>
        <taxon>Alphaproteobacteria</taxon>
        <taxon>Sphingomonadales</taxon>
        <taxon>Sphingomonadaceae</taxon>
        <taxon>Sphingobium</taxon>
    </lineage>
</organism>
<dbReference type="EC" id="3.5.3.11" evidence="6"/>
<dbReference type="GO" id="GO:0033389">
    <property type="term" value="P:putrescine biosynthetic process from arginine, via agmatine"/>
    <property type="evidence" value="ECO:0007669"/>
    <property type="project" value="TreeGrafter"/>
</dbReference>
<comment type="caution">
    <text evidence="6">The sequence shown here is derived from an EMBL/GenBank/DDBJ whole genome shotgun (WGS) entry which is preliminary data.</text>
</comment>
<dbReference type="InterPro" id="IPR023696">
    <property type="entry name" value="Ureohydrolase_dom_sf"/>
</dbReference>
<dbReference type="Proteomes" id="UP000571950">
    <property type="component" value="Unassembled WGS sequence"/>
</dbReference>
<comment type="similarity">
    <text evidence="1">Belongs to the arginase family. Agmatinase subfamily.</text>
</comment>
<dbReference type="GO" id="GO:0046872">
    <property type="term" value="F:metal ion binding"/>
    <property type="evidence" value="ECO:0007669"/>
    <property type="project" value="UniProtKB-KW"/>
</dbReference>
<evidence type="ECO:0000256" key="2">
    <source>
        <dbReference type="ARBA" id="ARBA00022723"/>
    </source>
</evidence>
<feature type="region of interest" description="Disordered" evidence="5">
    <location>
        <begin position="1"/>
        <end position="20"/>
    </location>
</feature>
<evidence type="ECO:0000256" key="5">
    <source>
        <dbReference type="SAM" id="MobiDB-lite"/>
    </source>
</evidence>
<reference evidence="6 7" key="1">
    <citation type="submission" date="2020-08" db="EMBL/GenBank/DDBJ databases">
        <title>Genomic Encyclopedia of Type Strains, Phase IV (KMG-IV): sequencing the most valuable type-strain genomes for metagenomic binning, comparative biology and taxonomic classification.</title>
        <authorList>
            <person name="Goeker M."/>
        </authorList>
    </citation>
    <scope>NUCLEOTIDE SEQUENCE [LARGE SCALE GENOMIC DNA]</scope>
    <source>
        <strain evidence="6 7">DSM 26189</strain>
    </source>
</reference>
<dbReference type="SUPFAM" id="SSF52768">
    <property type="entry name" value="Arginase/deacetylase"/>
    <property type="match status" value="1"/>
</dbReference>
<dbReference type="PROSITE" id="PS01053">
    <property type="entry name" value="ARGINASE_1"/>
    <property type="match status" value="1"/>
</dbReference>
<dbReference type="CDD" id="cd09990">
    <property type="entry name" value="Agmatinase-like"/>
    <property type="match status" value="1"/>
</dbReference>
<evidence type="ECO:0000313" key="6">
    <source>
        <dbReference type="EMBL" id="MBB3926009.1"/>
    </source>
</evidence>
<dbReference type="PANTHER" id="PTHR11358:SF26">
    <property type="entry name" value="GUANIDINO ACID HYDROLASE, MITOCHONDRIAL"/>
    <property type="match status" value="1"/>
</dbReference>
<evidence type="ECO:0000256" key="4">
    <source>
        <dbReference type="RuleBase" id="RU003684"/>
    </source>
</evidence>
<dbReference type="Pfam" id="PF00491">
    <property type="entry name" value="Arginase"/>
    <property type="match status" value="1"/>
</dbReference>
<proteinExistence type="inferred from homology"/>
<name>A0A7W6FQG7_9SPHN</name>
<protein>
    <submittedName>
        <fullName evidence="6">Agmatinase</fullName>
        <ecNumber evidence="6">3.5.3.11</ecNumber>
    </submittedName>
</protein>
<evidence type="ECO:0000313" key="7">
    <source>
        <dbReference type="Proteomes" id="UP000571950"/>
    </source>
</evidence>
<evidence type="ECO:0000256" key="1">
    <source>
        <dbReference type="ARBA" id="ARBA00009227"/>
    </source>
</evidence>
<dbReference type="EMBL" id="JACIDT010000005">
    <property type="protein sequence ID" value="MBB3926009.1"/>
    <property type="molecule type" value="Genomic_DNA"/>
</dbReference>
<dbReference type="InterPro" id="IPR006035">
    <property type="entry name" value="Ureohydrolase"/>
</dbReference>
<dbReference type="InterPro" id="IPR020855">
    <property type="entry name" value="Ureohydrolase_Mn_BS"/>
</dbReference>
<dbReference type="PRINTS" id="PR00116">
    <property type="entry name" value="ARGINASE"/>
</dbReference>
<dbReference type="PANTHER" id="PTHR11358">
    <property type="entry name" value="ARGINASE/AGMATINASE"/>
    <property type="match status" value="1"/>
</dbReference>
<keyword evidence="2" id="KW-0479">Metal-binding</keyword>
<evidence type="ECO:0000256" key="3">
    <source>
        <dbReference type="ARBA" id="ARBA00022801"/>
    </source>
</evidence>
<accession>A0A7W6FQG7</accession>
<dbReference type="PROSITE" id="PS51409">
    <property type="entry name" value="ARGINASE_2"/>
    <property type="match status" value="1"/>
</dbReference>
<gene>
    <name evidence="6" type="ORF">GGR43_001724</name>
</gene>
<keyword evidence="7" id="KW-1185">Reference proteome</keyword>
<sequence>MPGSGHPPIDRPPARRTHSARTLWKPALALSAVTLLATAAVANMDRAPGITRAPTPPEPIEIPEKLQSRLSGLSAEQMDYLKSGKSRRIVNPEVMFRRFESLSSEEITAYVDALLSLQDQIDYKAGRDKASIPLDTSSPSFNAWKIRRPAELNPWREDGPIELGRYLGGRGSGFATFANAPVALGPKDLIADGIEVAIVGAPLDMGSGWRDARNGPLALRTAGAVGGYGNDMFSMIDPTRVLKIADYGDIAIDQQSTERSVHHVREVVREIAKTGAIPIVIGGDHSLEYPNLAAMADVHGKGNVGVVHFDSHYDIGSDRVHLIDHGQPVYRVLHEGHVRPDQYVEVGLRARGPDKPTFQWMREMGMNYHTMVEVEKNGWAKVMEAALANARKSAKKIWISFDIDVLDPAYMPGTGTPVPGGLTMREAQPIMRRLCAENDIAGIDIVEVAPYLDVSYKTALNSAYLLNACLTGIAMRKKGLTKPHWLDPVSSSSRKGA</sequence>
<dbReference type="GO" id="GO:0008783">
    <property type="term" value="F:agmatinase activity"/>
    <property type="evidence" value="ECO:0007669"/>
    <property type="project" value="UniProtKB-EC"/>
</dbReference>
<keyword evidence="3 4" id="KW-0378">Hydrolase</keyword>